<dbReference type="EMBL" id="LAVV01014604">
    <property type="protein sequence ID" value="KNZ44606.1"/>
    <property type="molecule type" value="Genomic_DNA"/>
</dbReference>
<feature type="signal peptide" evidence="2">
    <location>
        <begin position="1"/>
        <end position="24"/>
    </location>
</feature>
<dbReference type="Proteomes" id="UP000037035">
    <property type="component" value="Unassembled WGS sequence"/>
</dbReference>
<organism evidence="3 4">
    <name type="scientific">Puccinia sorghi</name>
    <dbReference type="NCBI Taxonomy" id="27349"/>
    <lineage>
        <taxon>Eukaryota</taxon>
        <taxon>Fungi</taxon>
        <taxon>Dikarya</taxon>
        <taxon>Basidiomycota</taxon>
        <taxon>Pucciniomycotina</taxon>
        <taxon>Pucciniomycetes</taxon>
        <taxon>Pucciniales</taxon>
        <taxon>Pucciniaceae</taxon>
        <taxon>Puccinia</taxon>
    </lineage>
</organism>
<evidence type="ECO:0000256" key="1">
    <source>
        <dbReference type="SAM" id="MobiDB-lite"/>
    </source>
</evidence>
<evidence type="ECO:0000256" key="2">
    <source>
        <dbReference type="SAM" id="SignalP"/>
    </source>
</evidence>
<protein>
    <submittedName>
        <fullName evidence="3">Uncharacterized protein</fullName>
    </submittedName>
</protein>
<proteinExistence type="predicted"/>
<feature type="compositionally biased region" description="Polar residues" evidence="1">
    <location>
        <begin position="283"/>
        <end position="293"/>
    </location>
</feature>
<sequence>MLACTSPFVFLLFTAAISLPDASGWTSAGEVEFSTVVQGWSAIPWAFSKCRSIFEQRPPASQAIQAIATLASSTELVVSKHSSCKGCRSLGVQSSYYLEFEQIIRQIFLSWQSVLLDGSQKYAQQWKSSIGLGFRAFSSFLNTVYNMCSYLQIDLSKLFRSINIKYQLFLDVQIDLAARLKLNANMSKTGLLPHGSLQSSISQGKSPETNTRASPTQSSHGINPATKVAHPSGNYSASGAVTPPMPSGGSNRNPANSKPAIGGAYLGGNYSAPGAVTPPMPSGGSTRSPQNGKLATGGAHPNGNSWPLGAAATLGSSRGGTPSLGGGKSVAGASAVNSTKSASGTVTSPTFHVPTTPTRSGAPIPNAGSPGAASFNHSSDYSALGGVNFPKSNPVAGALAGSGPTPAPGKATLPTLHHLPVSAAGGYSRQAAQPAVAAQQLAGQHMSALVAGWSSLPSAFNKAQLTLQSHPSMEVSLQAIASLQATVQATVSVYGSCSSCSGLSSNSVLSIKFKAILTQIFTSWQTIITTGQVNYGAKWRASTNVEDLVF</sequence>
<feature type="compositionally biased region" description="Polar residues" evidence="1">
    <location>
        <begin position="196"/>
        <end position="221"/>
    </location>
</feature>
<reference evidence="3 4" key="1">
    <citation type="submission" date="2015-08" db="EMBL/GenBank/DDBJ databases">
        <title>Next Generation Sequencing and Analysis of the Genome of Puccinia sorghi L Schw, the Causal Agent of Maize Common Rust.</title>
        <authorList>
            <person name="Rochi L."/>
            <person name="Burguener G."/>
            <person name="Darino M."/>
            <person name="Turjanski A."/>
            <person name="Kreff E."/>
            <person name="Dieguez M.J."/>
            <person name="Sacco F."/>
        </authorList>
    </citation>
    <scope>NUCLEOTIDE SEQUENCE [LARGE SCALE GENOMIC DNA]</scope>
    <source>
        <strain evidence="3 4">RO10H11247</strain>
    </source>
</reference>
<keyword evidence="4" id="KW-1185">Reference proteome</keyword>
<dbReference type="AlphaFoldDB" id="A0A0L6U7W4"/>
<evidence type="ECO:0000313" key="4">
    <source>
        <dbReference type="Proteomes" id="UP000037035"/>
    </source>
</evidence>
<feature type="region of interest" description="Disordered" evidence="1">
    <location>
        <begin position="194"/>
        <end position="373"/>
    </location>
</feature>
<comment type="caution">
    <text evidence="3">The sequence shown here is derived from an EMBL/GenBank/DDBJ whole genome shotgun (WGS) entry which is preliminary data.</text>
</comment>
<feature type="chain" id="PRO_5005567774" evidence="2">
    <location>
        <begin position="25"/>
        <end position="550"/>
    </location>
</feature>
<accession>A0A0L6U7W4</accession>
<name>A0A0L6U7W4_9BASI</name>
<feature type="compositionally biased region" description="Polar residues" evidence="1">
    <location>
        <begin position="339"/>
        <end position="359"/>
    </location>
</feature>
<evidence type="ECO:0000313" key="3">
    <source>
        <dbReference type="EMBL" id="KNZ44606.1"/>
    </source>
</evidence>
<gene>
    <name evidence="3" type="ORF">VP01_89g8</name>
</gene>
<dbReference type="VEuPathDB" id="FungiDB:VP01_89g8"/>
<keyword evidence="2" id="KW-0732">Signal</keyword>
<dbReference type="OrthoDB" id="10525133at2759"/>